<sequence length="863" mass="99637">MDERVTNLQCSHSPKTYGDVRDLITKNCAQLFNPDLKCSGSNTSTEKCDRGVDKLWICLDCGFVACGHYDNRHSTDHYQEKAHPLFLNLKEYRIWCFSCNVFVSVVKFPDFVARTYRDLQRKKDSTSQPLASSKIVDSKQIQQKPQSLDLKTCGQVPIVNNHSTCYASAVLQALAHLSYFNRWFWALAPYIQQGTFNTEYEGLEDMVTTHFCQMMQVLQLPDKINQIQCQFEAQKTHLQPFYRALQAYKKVFVGDQQQDAQEFVLFLFDCIRSSLQRKFPIGVLKQQTQYNAKPQLIHFTQQQIQSKHRDIVSDCFEGQQSTCSVYQCQYCKKESKTYTVEPFSTLSLHVTKNQVALEQSFQTYISPQTMESKCQNCQNTSHIIQTQKILYPPPILCLHFMCFEADEKEKIKTNLQNLTNLNIFNYLSELRPGMPEFNEDDIQYLYKSLLAQKFTYQIVEQFYLKSQNKQFNDQAFNQTIEPLLAYIICLPDSQSIAIKLAQQLKVLKAQPPKLDSEQKTKYILECIANEYYEIAKFGTSKTDFLKDLLQNLQSCKIFKQIKVWSVDELSAGCSEYELQCAILHTGNLASGHYTTVCKKQNEWIQFDDANIKSIVESAIKDPYLLFYQKKKSLAQEILTTDIYQQILNSLNSQPCAKICQDLYDQFFRHAISYSYSFGSIIKFQLTDKCISGEWLYRLHQLPWPRANQFAPLDPTLHQYAIQPAMVPSKVPINGFLWQLIEAVFGECGELVVEKGENVGAQQLFDRICCNSIGKPVFALSRTFVKELSEHAFYDAQEPGFANLDLIRTGAPLSRFSLREGLVEGTDFVVVGRQEWMEIQTQYGGLEIQLWQRNDIYGLPEEVD</sequence>
<gene>
    <name evidence="7" type="ORF">SS50377_16194</name>
    <name evidence="8" type="ORF">SS50377_21113</name>
</gene>
<dbReference type="OrthoDB" id="265306at2759"/>
<dbReference type="GO" id="GO:0008270">
    <property type="term" value="F:zinc ion binding"/>
    <property type="evidence" value="ECO:0007669"/>
    <property type="project" value="UniProtKB-KW"/>
</dbReference>
<keyword evidence="2 4" id="KW-0863">Zinc-finger</keyword>
<accession>V6LSX1</accession>
<dbReference type="CDD" id="cd02257">
    <property type="entry name" value="Peptidase_C19"/>
    <property type="match status" value="1"/>
</dbReference>
<dbReference type="EMBL" id="KI546130">
    <property type="protein sequence ID" value="EST43894.1"/>
    <property type="molecule type" value="Genomic_DNA"/>
</dbReference>
<dbReference type="Pfam" id="PF02148">
    <property type="entry name" value="zf-UBP"/>
    <property type="match status" value="1"/>
</dbReference>
<dbReference type="Pfam" id="PF00443">
    <property type="entry name" value="UCH"/>
    <property type="match status" value="1"/>
</dbReference>
<keyword evidence="9" id="KW-1185">Reference proteome</keyword>
<dbReference type="InterPro" id="IPR050164">
    <property type="entry name" value="Peptidase_C19"/>
</dbReference>
<dbReference type="InterPro" id="IPR001394">
    <property type="entry name" value="Peptidase_C19_UCH"/>
</dbReference>
<dbReference type="Gene3D" id="3.90.70.10">
    <property type="entry name" value="Cysteine proteinases"/>
    <property type="match status" value="1"/>
</dbReference>
<evidence type="ECO:0000259" key="5">
    <source>
        <dbReference type="PROSITE" id="PS50235"/>
    </source>
</evidence>
<evidence type="ECO:0000313" key="9">
    <source>
        <dbReference type="Proteomes" id="UP000018208"/>
    </source>
</evidence>
<reference evidence="7 8" key="1">
    <citation type="journal article" date="2014" name="PLoS Genet.">
        <title>The Genome of Spironucleus salmonicida Highlights a Fish Pathogen Adapted to Fluctuating Environments.</title>
        <authorList>
            <person name="Xu F."/>
            <person name="Jerlstrom-Hultqvist J."/>
            <person name="Einarsson E."/>
            <person name="Astvaldsson A."/>
            <person name="Svard S.G."/>
            <person name="Andersson J.O."/>
        </authorList>
    </citation>
    <scope>NUCLEOTIDE SEQUENCE</scope>
    <source>
        <strain evidence="8">ATCC 50377</strain>
    </source>
</reference>
<evidence type="ECO:0000256" key="1">
    <source>
        <dbReference type="ARBA" id="ARBA00022723"/>
    </source>
</evidence>
<reference evidence="8" key="2">
    <citation type="submission" date="2020-12" db="EMBL/GenBank/DDBJ databases">
        <title>New Spironucleus salmonicida genome in near-complete chromosomes.</title>
        <authorList>
            <person name="Xu F."/>
            <person name="Kurt Z."/>
            <person name="Jimenez-Gonzalez A."/>
            <person name="Astvaldsson A."/>
            <person name="Andersson J.O."/>
            <person name="Svard S.G."/>
        </authorList>
    </citation>
    <scope>NUCLEOTIDE SEQUENCE</scope>
    <source>
        <strain evidence="8">ATCC 50377</strain>
    </source>
</reference>
<dbReference type="VEuPathDB" id="GiardiaDB:SS50377_21113"/>
<proteinExistence type="predicted"/>
<dbReference type="InterPro" id="IPR001607">
    <property type="entry name" value="Znf_UBP"/>
</dbReference>
<evidence type="ECO:0000256" key="3">
    <source>
        <dbReference type="ARBA" id="ARBA00022833"/>
    </source>
</evidence>
<dbReference type="Gene3D" id="3.30.40.10">
    <property type="entry name" value="Zinc/RING finger domain, C3HC4 (zinc finger)"/>
    <property type="match status" value="1"/>
</dbReference>
<dbReference type="SUPFAM" id="SSF57850">
    <property type="entry name" value="RING/U-box"/>
    <property type="match status" value="1"/>
</dbReference>
<evidence type="ECO:0000313" key="8">
    <source>
        <dbReference type="EMBL" id="KAH0577759.1"/>
    </source>
</evidence>
<keyword evidence="3" id="KW-0862">Zinc</keyword>
<organism evidence="7">
    <name type="scientific">Spironucleus salmonicida</name>
    <dbReference type="NCBI Taxonomy" id="348837"/>
    <lineage>
        <taxon>Eukaryota</taxon>
        <taxon>Metamonada</taxon>
        <taxon>Diplomonadida</taxon>
        <taxon>Hexamitidae</taxon>
        <taxon>Hexamitinae</taxon>
        <taxon>Spironucleus</taxon>
    </lineage>
</organism>
<dbReference type="GO" id="GO:0004843">
    <property type="term" value="F:cysteine-type deubiquitinase activity"/>
    <property type="evidence" value="ECO:0007669"/>
    <property type="project" value="InterPro"/>
</dbReference>
<dbReference type="PANTHER" id="PTHR24006">
    <property type="entry name" value="UBIQUITIN CARBOXYL-TERMINAL HYDROLASE"/>
    <property type="match status" value="1"/>
</dbReference>
<keyword evidence="7" id="KW-0378">Hydrolase</keyword>
<dbReference type="SMART" id="SM00290">
    <property type="entry name" value="ZnF_UBP"/>
    <property type="match status" value="1"/>
</dbReference>
<evidence type="ECO:0000259" key="6">
    <source>
        <dbReference type="PROSITE" id="PS50271"/>
    </source>
</evidence>
<protein>
    <submittedName>
        <fullName evidence="7">Ubiquitin carboxyl-terminal hydrolase family protein</fullName>
    </submittedName>
</protein>
<dbReference type="InterPro" id="IPR013083">
    <property type="entry name" value="Znf_RING/FYVE/PHD"/>
</dbReference>
<dbReference type="InterPro" id="IPR028889">
    <property type="entry name" value="USP"/>
</dbReference>
<dbReference type="GO" id="GO:0005634">
    <property type="term" value="C:nucleus"/>
    <property type="evidence" value="ECO:0007669"/>
    <property type="project" value="TreeGrafter"/>
</dbReference>
<dbReference type="GO" id="GO:0005829">
    <property type="term" value="C:cytosol"/>
    <property type="evidence" value="ECO:0007669"/>
    <property type="project" value="TreeGrafter"/>
</dbReference>
<evidence type="ECO:0000256" key="2">
    <source>
        <dbReference type="ARBA" id="ARBA00022771"/>
    </source>
</evidence>
<dbReference type="Proteomes" id="UP000018208">
    <property type="component" value="Unassembled WGS sequence"/>
</dbReference>
<dbReference type="InterPro" id="IPR038765">
    <property type="entry name" value="Papain-like_cys_pep_sf"/>
</dbReference>
<dbReference type="PROSITE" id="PS50271">
    <property type="entry name" value="ZF_UBP"/>
    <property type="match status" value="1"/>
</dbReference>
<feature type="domain" description="USP" evidence="5">
    <location>
        <begin position="156"/>
        <end position="630"/>
    </location>
</feature>
<dbReference type="EMBL" id="AUWU02000001">
    <property type="protein sequence ID" value="KAH0577759.1"/>
    <property type="molecule type" value="Genomic_DNA"/>
</dbReference>
<evidence type="ECO:0000256" key="4">
    <source>
        <dbReference type="PROSITE-ProRule" id="PRU00502"/>
    </source>
</evidence>
<evidence type="ECO:0000313" key="7">
    <source>
        <dbReference type="EMBL" id="EST43894.1"/>
    </source>
</evidence>
<dbReference type="AlphaFoldDB" id="V6LSX1"/>
<dbReference type="GO" id="GO:0016579">
    <property type="term" value="P:protein deubiquitination"/>
    <property type="evidence" value="ECO:0007669"/>
    <property type="project" value="InterPro"/>
</dbReference>
<dbReference type="PROSITE" id="PS50235">
    <property type="entry name" value="USP_3"/>
    <property type="match status" value="1"/>
</dbReference>
<dbReference type="SUPFAM" id="SSF54001">
    <property type="entry name" value="Cysteine proteinases"/>
    <property type="match status" value="1"/>
</dbReference>
<name>V6LSX1_9EUKA</name>
<feature type="domain" description="UBP-type" evidence="6">
    <location>
        <begin position="8"/>
        <end position="123"/>
    </location>
</feature>
<keyword evidence="1" id="KW-0479">Metal-binding</keyword>